<proteinExistence type="predicted"/>
<evidence type="ECO:0000313" key="3">
    <source>
        <dbReference type="Proteomes" id="UP000077275"/>
    </source>
</evidence>
<evidence type="ECO:0000313" key="2">
    <source>
        <dbReference type="EMBL" id="KZX17524.1"/>
    </source>
</evidence>
<dbReference type="AlphaFoldDB" id="A0A166FC77"/>
<sequence>MIFLETSLLVNLFVPTAQNHEKALKIMENIEDSQAIISEMVIYETLTVLRKLKQNDEMINTVYRKLKEMIVYEDITYYEKALEDTLINSIGFFDNLSHIVMQNNNIKQIASFDKDFDIFEDIVRIH</sequence>
<reference evidence="2 3" key="1">
    <citation type="submission" date="2016-04" db="EMBL/GenBank/DDBJ databases">
        <title>Genome sequence of Methanobrevibacter cuticularis DSM 11139.</title>
        <authorList>
            <person name="Poehlein A."/>
            <person name="Seedorf H."/>
            <person name="Daniel R."/>
        </authorList>
    </citation>
    <scope>NUCLEOTIDE SEQUENCE [LARGE SCALE GENOMIC DNA]</scope>
    <source>
        <strain evidence="2 3">DSM 11139</strain>
    </source>
</reference>
<keyword evidence="3" id="KW-1185">Reference proteome</keyword>
<dbReference type="PANTHER" id="PTHR42188">
    <property type="entry name" value="23S RRNA-SPECIFIC ENDONUCLEASE VAPC20"/>
    <property type="match status" value="1"/>
</dbReference>
<dbReference type="InterPro" id="IPR029060">
    <property type="entry name" value="PIN-like_dom_sf"/>
</dbReference>
<dbReference type="Gene3D" id="3.40.50.1010">
    <property type="entry name" value="5'-nuclease"/>
    <property type="match status" value="1"/>
</dbReference>
<organism evidence="2 3">
    <name type="scientific">Methanobrevibacter cuticularis</name>
    <dbReference type="NCBI Taxonomy" id="47311"/>
    <lineage>
        <taxon>Archaea</taxon>
        <taxon>Methanobacteriati</taxon>
        <taxon>Methanobacteriota</taxon>
        <taxon>Methanomada group</taxon>
        <taxon>Methanobacteria</taxon>
        <taxon>Methanobacteriales</taxon>
        <taxon>Methanobacteriaceae</taxon>
        <taxon>Methanobrevibacter</taxon>
    </lineage>
</organism>
<dbReference type="InterPro" id="IPR039018">
    <property type="entry name" value="VapC20-like"/>
</dbReference>
<keyword evidence="2" id="KW-0255">Endonuclease</keyword>
<dbReference type="SUPFAM" id="SSF88723">
    <property type="entry name" value="PIN domain-like"/>
    <property type="match status" value="1"/>
</dbReference>
<feature type="domain" description="PIN" evidence="1">
    <location>
        <begin position="2"/>
        <end position="117"/>
    </location>
</feature>
<gene>
    <name evidence="2" type="primary">vapC_1</name>
    <name evidence="2" type="ORF">MBCUT_01990</name>
</gene>
<keyword evidence="2" id="KW-0378">Hydrolase</keyword>
<dbReference type="Pfam" id="PF01850">
    <property type="entry name" value="PIN"/>
    <property type="match status" value="1"/>
</dbReference>
<dbReference type="PANTHER" id="PTHR42188:SF1">
    <property type="entry name" value="23S RRNA-SPECIFIC ENDONUCLEASE VAPC20"/>
    <property type="match status" value="1"/>
</dbReference>
<dbReference type="PATRIC" id="fig|47311.3.peg.216"/>
<dbReference type="RefSeq" id="WP_067257645.1">
    <property type="nucleotide sequence ID" value="NZ_LWMW01000033.1"/>
</dbReference>
<dbReference type="OrthoDB" id="75869at2157"/>
<name>A0A166FC77_9EURY</name>
<dbReference type="GO" id="GO:0004521">
    <property type="term" value="F:RNA endonuclease activity"/>
    <property type="evidence" value="ECO:0007669"/>
    <property type="project" value="InterPro"/>
</dbReference>
<dbReference type="InterPro" id="IPR002716">
    <property type="entry name" value="PIN_dom"/>
</dbReference>
<dbReference type="STRING" id="47311.MBCUT_01990"/>
<protein>
    <submittedName>
        <fullName evidence="2">tRNA(FMet)-specific endonuclease VapC</fullName>
    </submittedName>
</protein>
<keyword evidence="2" id="KW-0540">Nuclease</keyword>
<dbReference type="Proteomes" id="UP000077275">
    <property type="component" value="Unassembled WGS sequence"/>
</dbReference>
<dbReference type="EMBL" id="LWMW01000033">
    <property type="protein sequence ID" value="KZX17524.1"/>
    <property type="molecule type" value="Genomic_DNA"/>
</dbReference>
<evidence type="ECO:0000259" key="1">
    <source>
        <dbReference type="Pfam" id="PF01850"/>
    </source>
</evidence>
<dbReference type="GO" id="GO:0016075">
    <property type="term" value="P:rRNA catabolic process"/>
    <property type="evidence" value="ECO:0007669"/>
    <property type="project" value="TreeGrafter"/>
</dbReference>
<comment type="caution">
    <text evidence="2">The sequence shown here is derived from an EMBL/GenBank/DDBJ whole genome shotgun (WGS) entry which is preliminary data.</text>
</comment>
<accession>A0A166FC77</accession>